<dbReference type="eggNOG" id="KOG0014">
    <property type="taxonomic scope" value="Eukaryota"/>
</dbReference>
<dbReference type="InterPro" id="IPR050142">
    <property type="entry name" value="MADS-box/MEF2_TF"/>
</dbReference>
<dbReference type="Proteomes" id="UP000029981">
    <property type="component" value="Chromosome 1"/>
</dbReference>
<dbReference type="GO" id="GO:0003700">
    <property type="term" value="F:DNA-binding transcription factor activity"/>
    <property type="evidence" value="ECO:0007669"/>
    <property type="project" value="InterPro"/>
</dbReference>
<reference evidence="3 4" key="1">
    <citation type="journal article" date="2009" name="Nat. Genet.">
        <title>The genome of the cucumber, Cucumis sativus L.</title>
        <authorList>
            <person name="Huang S."/>
            <person name="Li R."/>
            <person name="Zhang Z."/>
            <person name="Li L."/>
            <person name="Gu X."/>
            <person name="Fan W."/>
            <person name="Lucas W.J."/>
            <person name="Wang X."/>
            <person name="Xie B."/>
            <person name="Ni P."/>
            <person name="Ren Y."/>
            <person name="Zhu H."/>
            <person name="Li J."/>
            <person name="Lin K."/>
            <person name="Jin W."/>
            <person name="Fei Z."/>
            <person name="Li G."/>
            <person name="Staub J."/>
            <person name="Kilian A."/>
            <person name="van der Vossen E.A."/>
            <person name="Wu Y."/>
            <person name="Guo J."/>
            <person name="He J."/>
            <person name="Jia Z."/>
            <person name="Ren Y."/>
            <person name="Tian G."/>
            <person name="Lu Y."/>
            <person name="Ruan J."/>
            <person name="Qian W."/>
            <person name="Wang M."/>
            <person name="Huang Q."/>
            <person name="Li B."/>
            <person name="Xuan Z."/>
            <person name="Cao J."/>
            <person name="Asan"/>
            <person name="Wu Z."/>
            <person name="Zhang J."/>
            <person name="Cai Q."/>
            <person name="Bai Y."/>
            <person name="Zhao B."/>
            <person name="Han Y."/>
            <person name="Li Y."/>
            <person name="Li X."/>
            <person name="Wang S."/>
            <person name="Shi Q."/>
            <person name="Liu S."/>
            <person name="Cho W.K."/>
            <person name="Kim J.Y."/>
            <person name="Xu Y."/>
            <person name="Heller-Uszynska K."/>
            <person name="Miao H."/>
            <person name="Cheng Z."/>
            <person name="Zhang S."/>
            <person name="Wu J."/>
            <person name="Yang Y."/>
            <person name="Kang H."/>
            <person name="Li M."/>
            <person name="Liang H."/>
            <person name="Ren X."/>
            <person name="Shi Z."/>
            <person name="Wen M."/>
            <person name="Jian M."/>
            <person name="Yang H."/>
            <person name="Zhang G."/>
            <person name="Yang Z."/>
            <person name="Chen R."/>
            <person name="Liu S."/>
            <person name="Li J."/>
            <person name="Ma L."/>
            <person name="Liu H."/>
            <person name="Zhou Y."/>
            <person name="Zhao J."/>
            <person name="Fang X."/>
            <person name="Li G."/>
            <person name="Fang L."/>
            <person name="Li Y."/>
            <person name="Liu D."/>
            <person name="Zheng H."/>
            <person name="Zhang Y."/>
            <person name="Qin N."/>
            <person name="Li Z."/>
            <person name="Yang G."/>
            <person name="Yang S."/>
            <person name="Bolund L."/>
            <person name="Kristiansen K."/>
            <person name="Zheng H."/>
            <person name="Li S."/>
            <person name="Zhang X."/>
            <person name="Yang H."/>
            <person name="Wang J."/>
            <person name="Sun R."/>
            <person name="Zhang B."/>
            <person name="Jiang S."/>
            <person name="Wang J."/>
            <person name="Du Y."/>
            <person name="Li S."/>
        </authorList>
    </citation>
    <scope>NUCLEOTIDE SEQUENCE [LARGE SCALE GENOMIC DNA]</scope>
    <source>
        <strain evidence="4">cv. 9930</strain>
    </source>
</reference>
<sequence length="189" mass="21120">MTKTLEKYRRCSYGIPNATHQPQSFDDYLNLKATVEFMQQSQRNLLGEDLGPLNAKELEQLEHQLETSLERIRSTKTQSLLEQLTELQRKEQMLVEDNRGLKKKLEESSAQVAVAAAGAWGWEDGAGGHNMEYPSRGVASQSDAFFHPIVQPTPTLQIGYSSIGSMGMNHIGSPSQNANNNAFHLGWMI</sequence>
<dbReference type="STRING" id="3659.A0A0A0LVN4"/>
<keyword evidence="4" id="KW-1185">Reference proteome</keyword>
<dbReference type="OMA" id="ANNNAFH"/>
<proteinExistence type="predicted"/>
<keyword evidence="1" id="KW-0175">Coiled coil</keyword>
<dbReference type="PROSITE" id="PS51297">
    <property type="entry name" value="K_BOX"/>
    <property type="match status" value="1"/>
</dbReference>
<accession>A0A0A0LVN4</accession>
<reference evidence="3 4" key="2">
    <citation type="journal article" date="2009" name="PLoS ONE">
        <title>An integrated genetic and cytogenetic map of the cucumber genome.</title>
        <authorList>
            <person name="Ren Y."/>
            <person name="Zhang Z."/>
            <person name="Liu J."/>
            <person name="Staub J.E."/>
            <person name="Han Y."/>
            <person name="Cheng Z."/>
            <person name="Li X."/>
            <person name="Lu J."/>
            <person name="Miao H."/>
            <person name="Kang H."/>
            <person name="Xie B."/>
            <person name="Gu X."/>
            <person name="Wang X."/>
            <person name="Du Y."/>
            <person name="Jin W."/>
            <person name="Huang S."/>
        </authorList>
    </citation>
    <scope>NUCLEOTIDE SEQUENCE [LARGE SCALE GENOMIC DNA]</scope>
    <source>
        <strain evidence="4">cv. 9930</strain>
    </source>
</reference>
<evidence type="ECO:0000313" key="3">
    <source>
        <dbReference type="EMBL" id="KGN64076.1"/>
    </source>
</evidence>
<protein>
    <recommendedName>
        <fullName evidence="2">K-box domain-containing protein</fullName>
    </recommendedName>
</protein>
<reference evidence="3 4" key="3">
    <citation type="journal article" date="2010" name="BMC Genomics">
        <title>Transcriptome sequencing and comparative analysis of cucumber flowers with different sex types.</title>
        <authorList>
            <person name="Guo S."/>
            <person name="Zheng Y."/>
            <person name="Joung J.G."/>
            <person name="Liu S."/>
            <person name="Zhang Z."/>
            <person name="Crasta O.R."/>
            <person name="Sobral B.W."/>
            <person name="Xu Y."/>
            <person name="Huang S."/>
            <person name="Fei Z."/>
        </authorList>
    </citation>
    <scope>NUCLEOTIDE SEQUENCE [LARGE SCALE GENOMIC DNA]</scope>
    <source>
        <strain evidence="4">cv. 9930</strain>
    </source>
</reference>
<dbReference type="AlphaFoldDB" id="A0A0A0LVN4"/>
<dbReference type="PANTHER" id="PTHR48019">
    <property type="entry name" value="SERUM RESPONSE FACTOR HOMOLOG"/>
    <property type="match status" value="1"/>
</dbReference>
<name>A0A0A0LVN4_CUCSA</name>
<dbReference type="GO" id="GO:0005634">
    <property type="term" value="C:nucleus"/>
    <property type="evidence" value="ECO:0007669"/>
    <property type="project" value="InterPro"/>
</dbReference>
<reference evidence="3 4" key="4">
    <citation type="journal article" date="2011" name="BMC Genomics">
        <title>RNA-Seq improves annotation of protein-coding genes in the cucumber genome.</title>
        <authorList>
            <person name="Li Z."/>
            <person name="Zhang Z."/>
            <person name="Yan P."/>
            <person name="Huang S."/>
            <person name="Fei Z."/>
            <person name="Lin K."/>
        </authorList>
    </citation>
    <scope>NUCLEOTIDE SEQUENCE [LARGE SCALE GENOMIC DNA]</scope>
    <source>
        <strain evidence="4">cv. 9930</strain>
    </source>
</reference>
<feature type="coiled-coil region" evidence="1">
    <location>
        <begin position="55"/>
        <end position="104"/>
    </location>
</feature>
<dbReference type="Gramene" id="KGN64076">
    <property type="protein sequence ID" value="KGN64076"/>
    <property type="gene ID" value="Csa_1G039900"/>
</dbReference>
<feature type="domain" description="K-box" evidence="2">
    <location>
        <begin position="21"/>
        <end position="111"/>
    </location>
</feature>
<evidence type="ECO:0000313" key="4">
    <source>
        <dbReference type="Proteomes" id="UP000029981"/>
    </source>
</evidence>
<dbReference type="InterPro" id="IPR002487">
    <property type="entry name" value="TF_Kbox"/>
</dbReference>
<dbReference type="EMBL" id="CM002922">
    <property type="protein sequence ID" value="KGN64076.1"/>
    <property type="molecule type" value="Genomic_DNA"/>
</dbReference>
<gene>
    <name evidence="3" type="ORF">Csa_1G039900</name>
</gene>
<organism evidence="3 4">
    <name type="scientific">Cucumis sativus</name>
    <name type="common">Cucumber</name>
    <dbReference type="NCBI Taxonomy" id="3659"/>
    <lineage>
        <taxon>Eukaryota</taxon>
        <taxon>Viridiplantae</taxon>
        <taxon>Streptophyta</taxon>
        <taxon>Embryophyta</taxon>
        <taxon>Tracheophyta</taxon>
        <taxon>Spermatophyta</taxon>
        <taxon>Magnoliopsida</taxon>
        <taxon>eudicotyledons</taxon>
        <taxon>Gunneridae</taxon>
        <taxon>Pentapetalae</taxon>
        <taxon>rosids</taxon>
        <taxon>fabids</taxon>
        <taxon>Cucurbitales</taxon>
        <taxon>Cucurbitaceae</taxon>
        <taxon>Benincaseae</taxon>
        <taxon>Cucumis</taxon>
    </lineage>
</organism>
<dbReference type="Pfam" id="PF01486">
    <property type="entry name" value="K-box"/>
    <property type="match status" value="1"/>
</dbReference>
<evidence type="ECO:0000259" key="2">
    <source>
        <dbReference type="PROSITE" id="PS51297"/>
    </source>
</evidence>
<evidence type="ECO:0000256" key="1">
    <source>
        <dbReference type="SAM" id="Coils"/>
    </source>
</evidence>